<dbReference type="Pfam" id="PF13328">
    <property type="entry name" value="HD_4"/>
    <property type="match status" value="1"/>
</dbReference>
<reference evidence="15" key="1">
    <citation type="submission" date="2016-12" db="EMBL/GenBank/DDBJ databases">
        <title>Complete Genome Sequence of Beggiatoa leptomitiformis D-401.</title>
        <authorList>
            <person name="Fomenkov A."/>
            <person name="Vincze T."/>
            <person name="Grabovich M."/>
            <person name="Anton B.P."/>
            <person name="Dubinina G."/>
            <person name="Orlova M."/>
            <person name="Belousova E."/>
            <person name="Roberts R.J."/>
        </authorList>
    </citation>
    <scope>NUCLEOTIDE SEQUENCE [LARGE SCALE GENOMIC DNA]</scope>
    <source>
        <strain evidence="15">D-401</strain>
    </source>
</reference>
<evidence type="ECO:0000313" key="15">
    <source>
        <dbReference type="Proteomes" id="UP000234271"/>
    </source>
</evidence>
<keyword evidence="9" id="KW-0694">RNA-binding</keyword>
<feature type="domain" description="HD" evidence="12">
    <location>
        <begin position="60"/>
        <end position="164"/>
    </location>
</feature>
<evidence type="ECO:0000259" key="11">
    <source>
        <dbReference type="PROSITE" id="PS51671"/>
    </source>
</evidence>
<dbReference type="SUPFAM" id="SSF109604">
    <property type="entry name" value="HD-domain/PDEase-like"/>
    <property type="match status" value="1"/>
</dbReference>
<accession>A0A2N9YG71</accession>
<evidence type="ECO:0000256" key="10">
    <source>
        <dbReference type="RuleBase" id="RU003847"/>
    </source>
</evidence>
<dbReference type="RefSeq" id="WP_062152905.1">
    <property type="nucleotide sequence ID" value="NZ_CP012373.2"/>
</dbReference>
<dbReference type="InterPro" id="IPR004811">
    <property type="entry name" value="RelA/Spo_fam"/>
</dbReference>
<dbReference type="STRING" id="288004.AL038_11295"/>
<feature type="domain" description="ACT" evidence="11">
    <location>
        <begin position="661"/>
        <end position="735"/>
    </location>
</feature>
<dbReference type="CDD" id="cd05399">
    <property type="entry name" value="NT_Rel-Spo_like"/>
    <property type="match status" value="1"/>
</dbReference>
<evidence type="ECO:0000256" key="9">
    <source>
        <dbReference type="PROSITE-ProRule" id="PRU00182"/>
    </source>
</evidence>
<keyword evidence="2" id="KW-0378">Hydrolase</keyword>
<dbReference type="FunFam" id="3.10.20.30:FF:000002">
    <property type="entry name" value="GTP pyrophosphokinase (RelA/SpoT)"/>
    <property type="match status" value="1"/>
</dbReference>
<dbReference type="InterPro" id="IPR045865">
    <property type="entry name" value="ACT-like_dom_sf"/>
</dbReference>
<dbReference type="GO" id="GO:0015949">
    <property type="term" value="P:nucleobase-containing small molecule interconversion"/>
    <property type="evidence" value="ECO:0007669"/>
    <property type="project" value="UniProtKB-ARBA"/>
</dbReference>
<evidence type="ECO:0000259" key="13">
    <source>
        <dbReference type="PROSITE" id="PS51880"/>
    </source>
</evidence>
<protein>
    <recommendedName>
        <fullName evidence="1">GTP pyrophosphokinase</fullName>
        <ecNumber evidence="4">3.1.7.2</ecNumber>
    </recommendedName>
    <alternativeName>
        <fullName evidence="6">(p)ppGpp synthase</fullName>
    </alternativeName>
    <alternativeName>
        <fullName evidence="5">ATP:GTP 3'-pyrophosphotransferase</fullName>
    </alternativeName>
    <alternativeName>
        <fullName evidence="7">ppGpp synthase I</fullName>
    </alternativeName>
</protein>
<dbReference type="SUPFAM" id="SSF55021">
    <property type="entry name" value="ACT-like"/>
    <property type="match status" value="1"/>
</dbReference>
<name>A0A2N9YG71_9GAMM</name>
<dbReference type="InterPro" id="IPR012676">
    <property type="entry name" value="TGS-like"/>
</dbReference>
<dbReference type="InterPro" id="IPR004095">
    <property type="entry name" value="TGS"/>
</dbReference>
<keyword evidence="15" id="KW-1185">Reference proteome</keyword>
<dbReference type="InterPro" id="IPR007685">
    <property type="entry name" value="RelA_SpoT"/>
</dbReference>
<organism evidence="14 15">
    <name type="scientific">Beggiatoa leptomitoformis</name>
    <dbReference type="NCBI Taxonomy" id="288004"/>
    <lineage>
        <taxon>Bacteria</taxon>
        <taxon>Pseudomonadati</taxon>
        <taxon>Pseudomonadota</taxon>
        <taxon>Gammaproteobacteria</taxon>
        <taxon>Thiotrichales</taxon>
        <taxon>Thiotrichaceae</taxon>
        <taxon>Beggiatoa</taxon>
    </lineage>
</organism>
<dbReference type="InterPro" id="IPR003607">
    <property type="entry name" value="HD/PDEase_dom"/>
</dbReference>
<dbReference type="GO" id="GO:0005886">
    <property type="term" value="C:plasma membrane"/>
    <property type="evidence" value="ECO:0007669"/>
    <property type="project" value="TreeGrafter"/>
</dbReference>
<dbReference type="InterPro" id="IPR006674">
    <property type="entry name" value="HD_domain"/>
</dbReference>
<dbReference type="Gene3D" id="1.10.3210.10">
    <property type="entry name" value="Hypothetical protein af1432"/>
    <property type="match status" value="1"/>
</dbReference>
<evidence type="ECO:0000256" key="6">
    <source>
        <dbReference type="ARBA" id="ARBA00032407"/>
    </source>
</evidence>
<dbReference type="PROSITE" id="PS51831">
    <property type="entry name" value="HD"/>
    <property type="match status" value="1"/>
</dbReference>
<dbReference type="AlphaFoldDB" id="A0A2N9YG71"/>
<dbReference type="InterPro" id="IPR012675">
    <property type="entry name" value="Beta-grasp_dom_sf"/>
</dbReference>
<dbReference type="InterPro" id="IPR043519">
    <property type="entry name" value="NT_sf"/>
</dbReference>
<evidence type="ECO:0000313" key="14">
    <source>
        <dbReference type="EMBL" id="AUI69512.1"/>
    </source>
</evidence>
<dbReference type="SMART" id="SM00954">
    <property type="entry name" value="RelA_SpoT"/>
    <property type="match status" value="1"/>
</dbReference>
<evidence type="ECO:0000259" key="12">
    <source>
        <dbReference type="PROSITE" id="PS51831"/>
    </source>
</evidence>
<evidence type="ECO:0000256" key="4">
    <source>
        <dbReference type="ARBA" id="ARBA00024387"/>
    </source>
</evidence>
<dbReference type="CDD" id="cd04876">
    <property type="entry name" value="ACT_RelA-SpoT"/>
    <property type="match status" value="1"/>
</dbReference>
<dbReference type="PROSITE" id="PS51671">
    <property type="entry name" value="ACT"/>
    <property type="match status" value="1"/>
</dbReference>
<dbReference type="GO" id="GO:0042594">
    <property type="term" value="P:response to starvation"/>
    <property type="evidence" value="ECO:0007669"/>
    <property type="project" value="TreeGrafter"/>
</dbReference>
<dbReference type="InterPro" id="IPR033655">
    <property type="entry name" value="TGS_RelA/SpoT"/>
</dbReference>
<dbReference type="Gene3D" id="3.30.460.10">
    <property type="entry name" value="Beta Polymerase, domain 2"/>
    <property type="match status" value="1"/>
</dbReference>
<dbReference type="Gene3D" id="3.10.20.30">
    <property type="match status" value="1"/>
</dbReference>
<dbReference type="KEGG" id="blep:AL038_11295"/>
<dbReference type="Pfam" id="PF13291">
    <property type="entry name" value="ACT_4"/>
    <property type="match status" value="1"/>
</dbReference>
<dbReference type="CDD" id="cd01668">
    <property type="entry name" value="TGS_RSH"/>
    <property type="match status" value="1"/>
</dbReference>
<dbReference type="OrthoDB" id="9805041at2"/>
<evidence type="ECO:0000256" key="1">
    <source>
        <dbReference type="ARBA" id="ARBA00019852"/>
    </source>
</evidence>
<dbReference type="EC" id="3.1.7.2" evidence="4"/>
<dbReference type="PANTHER" id="PTHR21262:SF31">
    <property type="entry name" value="GTP PYROPHOSPHOKINASE"/>
    <property type="match status" value="1"/>
</dbReference>
<dbReference type="InterPro" id="IPR002912">
    <property type="entry name" value="ACT_dom"/>
</dbReference>
<dbReference type="GO" id="GO:0008728">
    <property type="term" value="F:GTP diphosphokinase activity"/>
    <property type="evidence" value="ECO:0007669"/>
    <property type="project" value="TreeGrafter"/>
</dbReference>
<dbReference type="EMBL" id="CP018889">
    <property type="protein sequence ID" value="AUI69512.1"/>
    <property type="molecule type" value="Genomic_DNA"/>
</dbReference>
<comment type="catalytic activity">
    <reaction evidence="8">
        <text>guanosine 3',5'-bis(diphosphate) + H2O = GDP + diphosphate + H(+)</text>
        <dbReference type="Rhea" id="RHEA:14253"/>
        <dbReference type="ChEBI" id="CHEBI:15377"/>
        <dbReference type="ChEBI" id="CHEBI:15378"/>
        <dbReference type="ChEBI" id="CHEBI:33019"/>
        <dbReference type="ChEBI" id="CHEBI:58189"/>
        <dbReference type="ChEBI" id="CHEBI:77828"/>
        <dbReference type="EC" id="3.1.7.2"/>
    </reaction>
</comment>
<dbReference type="Proteomes" id="UP000234271">
    <property type="component" value="Chromosome"/>
</dbReference>
<dbReference type="SUPFAM" id="SSF81271">
    <property type="entry name" value="TGS-like"/>
    <property type="match status" value="1"/>
</dbReference>
<dbReference type="FunFam" id="3.30.460.10:FF:000001">
    <property type="entry name" value="GTP pyrophosphokinase RelA"/>
    <property type="match status" value="1"/>
</dbReference>
<dbReference type="PANTHER" id="PTHR21262">
    <property type="entry name" value="GUANOSINE-3',5'-BIS DIPHOSPHATE 3'-PYROPHOSPHOHYDROLASE"/>
    <property type="match status" value="1"/>
</dbReference>
<dbReference type="Pfam" id="PF04607">
    <property type="entry name" value="RelA_SpoT"/>
    <property type="match status" value="1"/>
</dbReference>
<evidence type="ECO:0000256" key="7">
    <source>
        <dbReference type="ARBA" id="ARBA00033308"/>
    </source>
</evidence>
<dbReference type="GO" id="GO:0003723">
    <property type="term" value="F:RNA binding"/>
    <property type="evidence" value="ECO:0007669"/>
    <property type="project" value="UniProtKB-KW"/>
</dbReference>
<evidence type="ECO:0000256" key="5">
    <source>
        <dbReference type="ARBA" id="ARBA00029754"/>
    </source>
</evidence>
<dbReference type="UniPathway" id="UPA00908">
    <property type="reaction ID" value="UER00886"/>
</dbReference>
<dbReference type="PROSITE" id="PS50889">
    <property type="entry name" value="S4"/>
    <property type="match status" value="1"/>
</dbReference>
<comment type="similarity">
    <text evidence="10">Belongs to the relA/spoT family.</text>
</comment>
<dbReference type="GO" id="GO:0008893">
    <property type="term" value="F:guanosine-3',5'-bis(diphosphate) 3'-diphosphatase activity"/>
    <property type="evidence" value="ECO:0007669"/>
    <property type="project" value="UniProtKB-EC"/>
</dbReference>
<dbReference type="GO" id="GO:0015970">
    <property type="term" value="P:guanosine tetraphosphate biosynthetic process"/>
    <property type="evidence" value="ECO:0007669"/>
    <property type="project" value="UniProtKB-UniPathway"/>
</dbReference>
<dbReference type="SUPFAM" id="SSF81301">
    <property type="entry name" value="Nucleotidyltransferase"/>
    <property type="match status" value="1"/>
</dbReference>
<dbReference type="FunFam" id="1.10.3210.10:FF:000001">
    <property type="entry name" value="GTP pyrophosphokinase RelA"/>
    <property type="match status" value="1"/>
</dbReference>
<evidence type="ECO:0000256" key="3">
    <source>
        <dbReference type="ARBA" id="ARBA00024329"/>
    </source>
</evidence>
<proteinExistence type="inferred from homology"/>
<dbReference type="PROSITE" id="PS51880">
    <property type="entry name" value="TGS"/>
    <property type="match status" value="1"/>
</dbReference>
<gene>
    <name evidence="14" type="ORF">BLE401_12975</name>
</gene>
<dbReference type="NCBIfam" id="TIGR00691">
    <property type="entry name" value="spoT_relA"/>
    <property type="match status" value="1"/>
</dbReference>
<dbReference type="CDD" id="cd00077">
    <property type="entry name" value="HDc"/>
    <property type="match status" value="1"/>
</dbReference>
<evidence type="ECO:0000256" key="2">
    <source>
        <dbReference type="ARBA" id="ARBA00022801"/>
    </source>
</evidence>
<dbReference type="Gene3D" id="3.30.70.260">
    <property type="match status" value="1"/>
</dbReference>
<evidence type="ECO:0000256" key="8">
    <source>
        <dbReference type="ARBA" id="ARBA00047968"/>
    </source>
</evidence>
<dbReference type="SMART" id="SM00471">
    <property type="entry name" value="HDc"/>
    <property type="match status" value="1"/>
</dbReference>
<sequence length="735" mass="84606">MVSVKDPLLMPVVGNTLNVNSWLTLIMKGRSATEQQAIQQAYQFVCEIYQDQIRPSGEPYLIHVLTVADILADLGMDADVLVAAILHESLDQHITLEALQNRFGKVVANLLDGVNKMRFIDNLIEYQKFSEESQEAEGLRKMLLAMVEDVRVVLIKLADRLHNIRTLKHLPVDVQKRFAQDTLDIFVPLANRLGIWQIKWELEDLALRYIHADEYQEIARKLDEKRVDRECYINNIINILKEELRQTGVTGEVMGRPKHIYSIWRKMQKKGLDFDKIYDIRAVRVLVHNVHDCYLVLGLIHSKWKHLPSEFDDYISNPKPNNYQSLHTAVYGPEDKVFEVQIRTEAMHHHAELGVASHWRYKENSLGYDKSFEQKIGWLRKVLKMKDEESNEGDGDFIDQFKSEILDDRVYVMSPQGKVLDLPTGSTPLDFAYHIHTSLGHRCRGSKVNNRIVSLNYVLKSGDQIEILTGKDERPSRDWLVPHFSYLKTSRARAKVKQWLKKQDEQQHLRDGRTLLERELRRLNLHEVNYDKIATRFKLESAEQLMLALGRGDITLPQIANALNEQVFPNTPPVYPVTAQPHKAEGIIIKGVEGLLSYTARCCNPVPYEAIIGYITKGRGVAIHRRDCPHAVHWQDEENERLIEVAWSRGDAQYKPVFPVDIQIHAYDRTGLLRDITAIAANENINIIAVNTISNKAEHMAKMQFTLEVSNLEELSNILARIDTLPNVVEAYRKI</sequence>
<comment type="pathway">
    <text evidence="3">Purine metabolism; ppGpp biosynthesis; ppGpp from GDP: step 1/1.</text>
</comment>
<feature type="domain" description="TGS" evidence="13">
    <location>
        <begin position="408"/>
        <end position="469"/>
    </location>
</feature>
<comment type="function">
    <text evidence="10">In eubacteria ppGpp (guanosine 3'-diphosphate 5'-diphosphate) is a mediator of the stringent response that coordinates a variety of cellular activities in response to changes in nutritional abundance.</text>
</comment>
<dbReference type="Pfam" id="PF02824">
    <property type="entry name" value="TGS"/>
    <property type="match status" value="1"/>
</dbReference>